<gene>
    <name evidence="1" type="ORF">DYU05_03370</name>
</gene>
<evidence type="ECO:0000313" key="2">
    <source>
        <dbReference type="Proteomes" id="UP000260823"/>
    </source>
</evidence>
<accession>A0A3E2NUH4</accession>
<protein>
    <submittedName>
        <fullName evidence="1">Uncharacterized protein</fullName>
    </submittedName>
</protein>
<evidence type="ECO:0000313" key="1">
    <source>
        <dbReference type="EMBL" id="RFZ84664.1"/>
    </source>
</evidence>
<name>A0A3E2NUH4_9SPHI</name>
<organism evidence="1 2">
    <name type="scientific">Mucilaginibacter terrenus</name>
    <dbReference type="NCBI Taxonomy" id="2482727"/>
    <lineage>
        <taxon>Bacteria</taxon>
        <taxon>Pseudomonadati</taxon>
        <taxon>Bacteroidota</taxon>
        <taxon>Sphingobacteriia</taxon>
        <taxon>Sphingobacteriales</taxon>
        <taxon>Sphingobacteriaceae</taxon>
        <taxon>Mucilaginibacter</taxon>
    </lineage>
</organism>
<dbReference type="RefSeq" id="WP_117381566.1">
    <property type="nucleotide sequence ID" value="NZ_QWDE01000001.1"/>
</dbReference>
<sequence length="164" mass="19732">MDMILEYDLLDHPHKHEPSSIGERWANIKLKLFRDDTHFKTIVDWQWDAVVFFSWLQQNIINILNEPLPIPVCQESIAKCLFDFYKNLDDEHLDDDLLDAVYSYRVRHGLRFGLRGTDIPNIYLGMQDRKHYVSFYDEIEEWNYEISLDIFLNQLNNAYFLIKT</sequence>
<proteinExistence type="predicted"/>
<keyword evidence="2" id="KW-1185">Reference proteome</keyword>
<comment type="caution">
    <text evidence="1">The sequence shown here is derived from an EMBL/GenBank/DDBJ whole genome shotgun (WGS) entry which is preliminary data.</text>
</comment>
<dbReference type="AlphaFoldDB" id="A0A3E2NUH4"/>
<dbReference type="OrthoDB" id="793839at2"/>
<reference evidence="1 2" key="1">
    <citation type="submission" date="2018-08" db="EMBL/GenBank/DDBJ databases">
        <title>Mucilaginibacter terrae sp. nov., isolated from manganese diggings.</title>
        <authorList>
            <person name="Huang Y."/>
            <person name="Zhou Z."/>
        </authorList>
    </citation>
    <scope>NUCLEOTIDE SEQUENCE [LARGE SCALE GENOMIC DNA]</scope>
    <source>
        <strain evidence="1 2">ZH6</strain>
    </source>
</reference>
<dbReference type="Proteomes" id="UP000260823">
    <property type="component" value="Unassembled WGS sequence"/>
</dbReference>
<dbReference type="EMBL" id="QWDE01000001">
    <property type="protein sequence ID" value="RFZ84664.1"/>
    <property type="molecule type" value="Genomic_DNA"/>
</dbReference>